<dbReference type="Gene3D" id="1.25.40.10">
    <property type="entry name" value="Tetratricopeptide repeat domain"/>
    <property type="match status" value="1"/>
</dbReference>
<reference evidence="10 11" key="1">
    <citation type="submission" date="2024-10" db="EMBL/GenBank/DDBJ databases">
        <title>The Natural Products Discovery Center: Release of the First 8490 Sequenced Strains for Exploring Actinobacteria Biosynthetic Diversity.</title>
        <authorList>
            <person name="Kalkreuter E."/>
            <person name="Kautsar S.A."/>
            <person name="Yang D."/>
            <person name="Bader C.D."/>
            <person name="Teijaro C.N."/>
            <person name="Fluegel L."/>
            <person name="Davis C.M."/>
            <person name="Simpson J.R."/>
            <person name="Lauterbach L."/>
            <person name="Steele A.D."/>
            <person name="Gui C."/>
            <person name="Meng S."/>
            <person name="Li G."/>
            <person name="Viehrig K."/>
            <person name="Ye F."/>
            <person name="Su P."/>
            <person name="Kiefer A.F."/>
            <person name="Nichols A."/>
            <person name="Cepeda A.J."/>
            <person name="Yan W."/>
            <person name="Fan B."/>
            <person name="Jiang Y."/>
            <person name="Adhikari A."/>
            <person name="Zheng C.-J."/>
            <person name="Schuster L."/>
            <person name="Cowan T.M."/>
            <person name="Smanski M.J."/>
            <person name="Chevrette M.G."/>
            <person name="De Carvalho L.P.S."/>
            <person name="Shen B."/>
        </authorList>
    </citation>
    <scope>NUCLEOTIDE SEQUENCE [LARGE SCALE GENOMIC DNA]</scope>
    <source>
        <strain evidence="10 11">NPDC002593</strain>
    </source>
</reference>
<dbReference type="InterPro" id="IPR017441">
    <property type="entry name" value="Protein_kinase_ATP_BS"/>
</dbReference>
<dbReference type="PIRSF" id="PIRSF000574">
    <property type="entry name" value="Ser/Thr_PK_PknK_prd"/>
    <property type="match status" value="1"/>
</dbReference>
<comment type="catalytic activity">
    <reaction evidence="6">
        <text>L-threonyl-[protein] + ATP = O-phospho-L-threonyl-[protein] + ADP + H(+)</text>
        <dbReference type="Rhea" id="RHEA:46608"/>
        <dbReference type="Rhea" id="RHEA-COMP:11060"/>
        <dbReference type="Rhea" id="RHEA-COMP:11605"/>
        <dbReference type="ChEBI" id="CHEBI:15378"/>
        <dbReference type="ChEBI" id="CHEBI:30013"/>
        <dbReference type="ChEBI" id="CHEBI:30616"/>
        <dbReference type="ChEBI" id="CHEBI:61977"/>
        <dbReference type="ChEBI" id="CHEBI:456216"/>
        <dbReference type="EC" id="2.7.11.1"/>
    </reaction>
</comment>
<evidence type="ECO:0000313" key="11">
    <source>
        <dbReference type="Proteomes" id="UP001601992"/>
    </source>
</evidence>
<dbReference type="InterPro" id="IPR027417">
    <property type="entry name" value="P-loop_NTPase"/>
</dbReference>
<dbReference type="SUPFAM" id="SSF56112">
    <property type="entry name" value="Protein kinase-like (PK-like)"/>
    <property type="match status" value="1"/>
</dbReference>
<comment type="catalytic activity">
    <reaction evidence="6">
        <text>L-seryl-[protein] + ATP = O-phospho-L-seryl-[protein] + ADP + H(+)</text>
        <dbReference type="Rhea" id="RHEA:17989"/>
        <dbReference type="Rhea" id="RHEA-COMP:9863"/>
        <dbReference type="Rhea" id="RHEA-COMP:11604"/>
        <dbReference type="ChEBI" id="CHEBI:15378"/>
        <dbReference type="ChEBI" id="CHEBI:29999"/>
        <dbReference type="ChEBI" id="CHEBI:30616"/>
        <dbReference type="ChEBI" id="CHEBI:83421"/>
        <dbReference type="ChEBI" id="CHEBI:456216"/>
        <dbReference type="EC" id="2.7.11.1"/>
    </reaction>
</comment>
<proteinExistence type="inferred from homology"/>
<evidence type="ECO:0000256" key="4">
    <source>
        <dbReference type="ARBA" id="ARBA00022777"/>
    </source>
</evidence>
<dbReference type="RefSeq" id="WP_387405082.1">
    <property type="nucleotide sequence ID" value="NZ_JBIAQY010000008.1"/>
</dbReference>
<keyword evidence="3 6" id="KW-0547">Nucleotide-binding</keyword>
<gene>
    <name evidence="10" type="ORF">ACFYXQ_24565</name>
</gene>
<dbReference type="Pfam" id="PF13191">
    <property type="entry name" value="AAA_16"/>
    <property type="match status" value="1"/>
</dbReference>
<dbReference type="Gene3D" id="3.40.50.300">
    <property type="entry name" value="P-loop containing nucleotide triphosphate hydrolases"/>
    <property type="match status" value="1"/>
</dbReference>
<dbReference type="Pfam" id="PF00069">
    <property type="entry name" value="Pkinase"/>
    <property type="match status" value="1"/>
</dbReference>
<feature type="binding site" evidence="7">
    <location>
        <position position="53"/>
    </location>
    <ligand>
        <name>ATP</name>
        <dbReference type="ChEBI" id="CHEBI:30616"/>
    </ligand>
</feature>
<dbReference type="PROSITE" id="PS00107">
    <property type="entry name" value="PROTEIN_KINASE_ATP"/>
    <property type="match status" value="1"/>
</dbReference>
<comment type="caution">
    <text evidence="10">The sequence shown here is derived from an EMBL/GenBank/DDBJ whole genome shotgun (WGS) entry which is preliminary data.</text>
</comment>
<evidence type="ECO:0000256" key="3">
    <source>
        <dbReference type="ARBA" id="ARBA00022741"/>
    </source>
</evidence>
<keyword evidence="4 6" id="KW-0418">Kinase</keyword>
<name>A0ABW6S3U2_9NOCA</name>
<comment type="similarity">
    <text evidence="6">Belongs to the protein kinase superfamily.</text>
</comment>
<dbReference type="InterPro" id="IPR041664">
    <property type="entry name" value="AAA_16"/>
</dbReference>
<feature type="compositionally biased region" description="Low complexity" evidence="8">
    <location>
        <begin position="318"/>
        <end position="330"/>
    </location>
</feature>
<dbReference type="PROSITE" id="PS50011">
    <property type="entry name" value="PROTEIN_KINASE_DOM"/>
    <property type="match status" value="1"/>
</dbReference>
<keyword evidence="2 6" id="KW-0808">Transferase</keyword>
<evidence type="ECO:0000256" key="7">
    <source>
        <dbReference type="PROSITE-ProRule" id="PRU10141"/>
    </source>
</evidence>
<dbReference type="Pfam" id="PF25873">
    <property type="entry name" value="WHD_MalT"/>
    <property type="match status" value="1"/>
</dbReference>
<evidence type="ECO:0000256" key="1">
    <source>
        <dbReference type="ARBA" id="ARBA00022527"/>
    </source>
</evidence>
<dbReference type="CDD" id="cd14014">
    <property type="entry name" value="STKc_PknB_like"/>
    <property type="match status" value="1"/>
</dbReference>
<evidence type="ECO:0000256" key="8">
    <source>
        <dbReference type="SAM" id="MobiDB-lite"/>
    </source>
</evidence>
<organism evidence="10 11">
    <name type="scientific">Nocardia jiangxiensis</name>
    <dbReference type="NCBI Taxonomy" id="282685"/>
    <lineage>
        <taxon>Bacteria</taxon>
        <taxon>Bacillati</taxon>
        <taxon>Actinomycetota</taxon>
        <taxon>Actinomycetes</taxon>
        <taxon>Mycobacteriales</taxon>
        <taxon>Nocardiaceae</taxon>
        <taxon>Nocardia</taxon>
    </lineage>
</organism>
<evidence type="ECO:0000256" key="5">
    <source>
        <dbReference type="ARBA" id="ARBA00022840"/>
    </source>
</evidence>
<keyword evidence="5 6" id="KW-0067">ATP-binding</keyword>
<accession>A0ABW6S3U2</accession>
<evidence type="ECO:0000259" key="9">
    <source>
        <dbReference type="PROSITE" id="PS50011"/>
    </source>
</evidence>
<feature type="domain" description="Protein kinase" evidence="9">
    <location>
        <begin position="24"/>
        <end position="284"/>
    </location>
</feature>
<dbReference type="InterPro" id="IPR016236">
    <property type="entry name" value="Ser/Thr_kinase_PknK_prd"/>
</dbReference>
<dbReference type="SMART" id="SM00220">
    <property type="entry name" value="S_TKc"/>
    <property type="match status" value="1"/>
</dbReference>
<keyword evidence="1 6" id="KW-0723">Serine/threonine-protein kinase</keyword>
<dbReference type="EMBL" id="JBIAQY010000008">
    <property type="protein sequence ID" value="MFF3570957.1"/>
    <property type="molecule type" value="Genomic_DNA"/>
</dbReference>
<evidence type="ECO:0000256" key="6">
    <source>
        <dbReference type="PIRNR" id="PIRNR000574"/>
    </source>
</evidence>
<dbReference type="Gene3D" id="1.10.510.10">
    <property type="entry name" value="Transferase(Phosphotransferase) domain 1"/>
    <property type="match status" value="1"/>
</dbReference>
<keyword evidence="11" id="KW-1185">Reference proteome</keyword>
<dbReference type="InterPro" id="IPR000719">
    <property type="entry name" value="Prot_kinase_dom"/>
</dbReference>
<evidence type="ECO:0000256" key="2">
    <source>
        <dbReference type="ARBA" id="ARBA00022679"/>
    </source>
</evidence>
<dbReference type="EC" id="2.7.11.1" evidence="6"/>
<dbReference type="PANTHER" id="PTHR43289:SF6">
    <property type="entry name" value="SERINE_THREONINE-PROTEIN KINASE NEKL-3"/>
    <property type="match status" value="1"/>
</dbReference>
<dbReference type="InterPro" id="IPR059106">
    <property type="entry name" value="WHD_MalT"/>
</dbReference>
<dbReference type="PANTHER" id="PTHR43289">
    <property type="entry name" value="MITOGEN-ACTIVATED PROTEIN KINASE KINASE KINASE 20-RELATED"/>
    <property type="match status" value="1"/>
</dbReference>
<dbReference type="InterPro" id="IPR008271">
    <property type="entry name" value="Ser/Thr_kinase_AS"/>
</dbReference>
<evidence type="ECO:0000313" key="10">
    <source>
        <dbReference type="EMBL" id="MFF3570957.1"/>
    </source>
</evidence>
<dbReference type="Proteomes" id="UP001601992">
    <property type="component" value="Unassembled WGS sequence"/>
</dbReference>
<dbReference type="GO" id="GO:0016301">
    <property type="term" value="F:kinase activity"/>
    <property type="evidence" value="ECO:0007669"/>
    <property type="project" value="UniProtKB-KW"/>
</dbReference>
<protein>
    <recommendedName>
        <fullName evidence="6">Serine/threonine-protein kinase PknK</fullName>
        <ecNumber evidence="6">2.7.11.1</ecNumber>
    </recommendedName>
    <alternativeName>
        <fullName evidence="6">Protein kinase K</fullName>
    </alternativeName>
</protein>
<dbReference type="SUPFAM" id="SSF52540">
    <property type="entry name" value="P-loop containing nucleoside triphosphate hydrolases"/>
    <property type="match status" value="1"/>
</dbReference>
<dbReference type="InterPro" id="IPR011990">
    <property type="entry name" value="TPR-like_helical_dom_sf"/>
</dbReference>
<sequence length="1137" mass="125612">MPNTDATQSDTQCGIPAELAAAGFFDAEQIGQGGFGIVYRCVESSLDRNVAIKVLTATVATEDRERFVREQHALGRLSGHPNIVQILQADVTSRGIPYIVMPFHSRGSLEERLRESGPLSWNEVARIGERIAGALAAAHRIGIIHRDVKPANILVDDYDEPQLADFGIARIGEGFETTRGHVAGTPSFTAPELLSGQRPNAKSDIYSLGATLFCLLTGHAAFERQTGESVVAQFLRMRNDPIPDLRETDIPVTVIESIEWAMALTPEDRPESVQIYQKLLRNTLTSVGSRVIVTPLASRPPISGKARRHRSVTPPPTAATRFRPPVSTSPPVVRKRLLHVLETHRERRLTVIHGPAGFGKSTLAVQWAHTLEADHIPVAWLTVDADDNDVVWFLSHLIEAIERARPNLGQQLGGVLEKRASSNAVRYVVTTLIDGIHHRGERLAVVIDNWHQVTDPHVVRTMEFLLDQACHHLQVIVTSRNTDGLPVATMRVRDELNEIDTEDLRFDDVETDTFLDTHALRLPAADVVGLRASTEGWAAALQLVSLSLHNSLEPARSITQFPTISRTLDDYVATNVLGHLDPHMLDFLLATSISRRICASLADALIGTSNGQETLEEIERLGLFLQRDEDPEWFRYHRLFCAVLVHKLSRQEPRRVQELHLRACSWYSEHDMLLDAVDHALAVPDCERAVQVITAHGQDLLRQSKMTTLLGLIEKLPSACSTANPRLQLYVAWANLALHRLSSTYTALDLTELILESPRGLDDLEIADMRVEIGLIRSSASFFADRYESVPQVVEERMEDQLDPFLAVSAANVASMVALYDFDFGQARRWHRWAAPRQPQQKGHIGVVYSYCLSSLAALELLDLDAAESDLRTAFALARSIGPHSHGVRLASSLLGYLRYLADDITGAAELLEEGSDFGPEAMSIEFMLAAYGVGSRVKALNSDLIGAESLLSEGAKLAETLNLPRLSARILNERVRLGLTIDSDDRAALLRSLDPVDNCDTDGLRELTRELEQETAIRILLSEKNSAATETACRYAEGLAGAIAGRERHRASVSAELLWAAALFDNQQQARAWEVATPALARCAELRLVRLVADEGPLLRRMLAEGYTSRTAPTAVPCSFLRNILAVRSIPPRNIR</sequence>
<dbReference type="InterPro" id="IPR011009">
    <property type="entry name" value="Kinase-like_dom_sf"/>
</dbReference>
<feature type="region of interest" description="Disordered" evidence="8">
    <location>
        <begin position="301"/>
        <end position="330"/>
    </location>
</feature>
<dbReference type="PROSITE" id="PS00108">
    <property type="entry name" value="PROTEIN_KINASE_ST"/>
    <property type="match status" value="1"/>
</dbReference>